<dbReference type="STRING" id="36849.OXPF_20130"/>
<gene>
    <name evidence="2" type="ORF">OXPF_20130</name>
</gene>
<keyword evidence="1" id="KW-0732">Signal</keyword>
<name>A0A0P9AG68_9CLOT</name>
<dbReference type="EMBL" id="LKET01000031">
    <property type="protein sequence ID" value="KPU44394.1"/>
    <property type="molecule type" value="Genomic_DNA"/>
</dbReference>
<dbReference type="AlphaFoldDB" id="A0A0P9AG68"/>
<feature type="chain" id="PRO_5038456025" evidence="1">
    <location>
        <begin position="25"/>
        <end position="51"/>
    </location>
</feature>
<organism evidence="2 3">
    <name type="scientific">Oxobacter pfennigii</name>
    <dbReference type="NCBI Taxonomy" id="36849"/>
    <lineage>
        <taxon>Bacteria</taxon>
        <taxon>Bacillati</taxon>
        <taxon>Bacillota</taxon>
        <taxon>Clostridia</taxon>
        <taxon>Eubacteriales</taxon>
        <taxon>Clostridiaceae</taxon>
        <taxon>Oxobacter</taxon>
    </lineage>
</organism>
<reference evidence="2 3" key="1">
    <citation type="submission" date="2015-09" db="EMBL/GenBank/DDBJ databases">
        <title>Genome sequence of Oxobacter pfennigii DSM 3222.</title>
        <authorList>
            <person name="Poehlein A."/>
            <person name="Bengelsdorf F.R."/>
            <person name="Schiel-Bengelsdorf B."/>
            <person name="Duerre P."/>
            <person name="Daniel R."/>
        </authorList>
    </citation>
    <scope>NUCLEOTIDE SEQUENCE [LARGE SCALE GENOMIC DNA]</scope>
    <source>
        <strain evidence="2 3">DSM 3222</strain>
    </source>
</reference>
<dbReference type="PATRIC" id="fig|36849.3.peg.2126"/>
<sequence>MKKITRIAAVLSMILLLVSAGCTGQPAGNSPDKSKFKAGTYTASAMGIGGA</sequence>
<comment type="caution">
    <text evidence="2">The sequence shown here is derived from an EMBL/GenBank/DDBJ whole genome shotgun (WGS) entry which is preliminary data.</text>
</comment>
<evidence type="ECO:0000256" key="1">
    <source>
        <dbReference type="SAM" id="SignalP"/>
    </source>
</evidence>
<evidence type="ECO:0000313" key="3">
    <source>
        <dbReference type="Proteomes" id="UP000050326"/>
    </source>
</evidence>
<protein>
    <submittedName>
        <fullName evidence="2">Uncharacterized protein</fullName>
    </submittedName>
</protein>
<accession>A0A0P9AG68</accession>
<dbReference type="Proteomes" id="UP000050326">
    <property type="component" value="Unassembled WGS sequence"/>
</dbReference>
<proteinExistence type="predicted"/>
<dbReference type="PROSITE" id="PS51257">
    <property type="entry name" value="PROKAR_LIPOPROTEIN"/>
    <property type="match status" value="1"/>
</dbReference>
<feature type="signal peptide" evidence="1">
    <location>
        <begin position="1"/>
        <end position="24"/>
    </location>
</feature>
<evidence type="ECO:0000313" key="2">
    <source>
        <dbReference type="EMBL" id="KPU44394.1"/>
    </source>
</evidence>
<dbReference type="RefSeq" id="WP_160317194.1">
    <property type="nucleotide sequence ID" value="NZ_LKET01000031.1"/>
</dbReference>
<keyword evidence="3" id="KW-1185">Reference proteome</keyword>